<name>A0A077AZB3_9PROT</name>
<protein>
    <submittedName>
        <fullName evidence="1">Uncharacterized protein</fullName>
    </submittedName>
</protein>
<evidence type="ECO:0000313" key="2">
    <source>
        <dbReference type="Proteomes" id="UP000028926"/>
    </source>
</evidence>
<dbReference type="EMBL" id="CP008941">
    <property type="protein sequence ID" value="AIK96100.1"/>
    <property type="molecule type" value="Genomic_DNA"/>
</dbReference>
<dbReference type="KEGG" id="paca:ID47_04110"/>
<keyword evidence="2" id="KW-1185">Reference proteome</keyword>
<dbReference type="Proteomes" id="UP000028926">
    <property type="component" value="Chromosome"/>
</dbReference>
<accession>A0A077AZB3</accession>
<evidence type="ECO:0000313" key="1">
    <source>
        <dbReference type="EMBL" id="AIK96100.1"/>
    </source>
</evidence>
<gene>
    <name evidence="1" type="ORF">ID47_04110</name>
</gene>
<reference evidence="1 2" key="1">
    <citation type="submission" date="2014-07" db="EMBL/GenBank/DDBJ databases">
        <title>Comparative genomic insights into amoeba endosymbionts belonging to the families of Holosporaceae and Candidatus Midichloriaceae within Rickettsiales.</title>
        <authorList>
            <person name="Wang Z."/>
            <person name="Wu M."/>
        </authorList>
    </citation>
    <scope>NUCLEOTIDE SEQUENCE [LARGE SCALE GENOMIC DNA]</scope>
    <source>
        <strain evidence="1">PRA3</strain>
    </source>
</reference>
<dbReference type="AlphaFoldDB" id="A0A077AZB3"/>
<proteinExistence type="predicted"/>
<sequence>MSVGMKKILLFWCFITLPQASEVNSTQADHLFTFENATDIPLNLQVSARFKDQAGQQQSDYPFIINPTSEPTSTRGPGTILPRATYIATRTDLKNDYYRNLDYYNFSLSFKLPFDTKEYSGELSYQRRGTKIRLSKGSENNTYLVKIQDPIINVYKILPLGIENSCLWKTELFFPSLKDLSANVINHNKHRFNINFLNQQLPQDVVEKYFGN</sequence>
<organism evidence="1 2">
    <name type="scientific">Candidatus Odyssella acanthamoebae</name>
    <dbReference type="NCBI Taxonomy" id="91604"/>
    <lineage>
        <taxon>Bacteria</taxon>
        <taxon>Pseudomonadati</taxon>
        <taxon>Pseudomonadota</taxon>
        <taxon>Alphaproteobacteria</taxon>
        <taxon>Holosporales</taxon>
        <taxon>Candidatus Paracaedibacteraceae</taxon>
        <taxon>Candidatus Odyssella</taxon>
    </lineage>
</organism>
<dbReference type="HOGENOM" id="CLU_1297917_0_0_5"/>